<evidence type="ECO:0000256" key="4">
    <source>
        <dbReference type="ARBA" id="ARBA00023136"/>
    </source>
</evidence>
<keyword evidence="2 5" id="KW-0812">Transmembrane</keyword>
<dbReference type="NCBIfam" id="TIGR01770">
    <property type="entry name" value="NDH_I_N"/>
    <property type="match status" value="1"/>
</dbReference>
<feature type="transmembrane region" description="Helical" evidence="5">
    <location>
        <begin position="481"/>
        <end position="501"/>
    </location>
</feature>
<evidence type="ECO:0000256" key="6">
    <source>
        <dbReference type="RuleBase" id="RU000320"/>
    </source>
</evidence>
<keyword evidence="9" id="KW-1185">Reference proteome</keyword>
<dbReference type="InterPro" id="IPR001750">
    <property type="entry name" value="ND/Mrp_TM"/>
</dbReference>
<sequence>MTVWQVLWEKMAPELWLALLGFFVFTLDMAFPRLSKRNYGLLTIFAFLGALFWVGWQMFKSPLPGAEQEQLSKIALWLTTAFAADRLASFFKVAILIGALLVALVTIDYAEKRIIFARAEFYGILIFAVLALCFMASAVELITLFLAIEFASIASYILAAYLRDDPKSAEAGLKYFLVGATTTAVALYGMSLVYGSMGTTYLYEIAEKLTPSLGERGPAFGVHAFTMLGLLLMLAMLGFKVSMVPVHGWAPDTYEGAPTPVTAFLSVASKAAGMAVFLRVLAASFGPASAGWQLVLSFLSLVTMTFGNLSALWQRNIKRLMAYSSIAQVGYLLIGIAAFTPEDWEILTGVKTASPTDMGLAGVLYFVLGYAFANMAAFAVIIWVEHAIGSAEIDDYDGLAQRAPLAATLLTISFLSLIGIPPLAGFFGKFFLFGAAIKSGLPWLAIAGIINSVISAAYYLEVVRRMFFLEPKRLEIPPSPFLVSSTAVVGVLGTLFLGIFVNPAFQWAQNSLFDIVKLAS</sequence>
<dbReference type="EMBL" id="JANUCP010000005">
    <property type="protein sequence ID" value="MCS3920234.1"/>
    <property type="molecule type" value="Genomic_DNA"/>
</dbReference>
<keyword evidence="4 5" id="KW-0472">Membrane</keyword>
<evidence type="ECO:0000313" key="8">
    <source>
        <dbReference type="EMBL" id="MCS3920234.1"/>
    </source>
</evidence>
<dbReference type="HAMAP" id="MF_00445">
    <property type="entry name" value="NDH1_NuoN_1"/>
    <property type="match status" value="1"/>
</dbReference>
<dbReference type="RefSeq" id="WP_020249968.1">
    <property type="nucleotide sequence ID" value="NZ_CP130454.1"/>
</dbReference>
<feature type="transmembrane region" description="Helical" evidence="5">
    <location>
        <begin position="360"/>
        <end position="384"/>
    </location>
</feature>
<comment type="subcellular location">
    <subcellularLocation>
        <location evidence="5">Cell membrane</location>
        <topology evidence="5">Multi-pass membrane protein</topology>
    </subcellularLocation>
    <subcellularLocation>
        <location evidence="1">Endomembrane system</location>
        <topology evidence="1">Multi-pass membrane protein</topology>
    </subcellularLocation>
    <subcellularLocation>
        <location evidence="6">Membrane</location>
        <topology evidence="6">Multi-pass membrane protein</topology>
    </subcellularLocation>
</comment>
<feature type="transmembrane region" description="Helical" evidence="5">
    <location>
        <begin position="119"/>
        <end position="138"/>
    </location>
</feature>
<feature type="domain" description="NADH:quinone oxidoreductase/Mrp antiporter transmembrane" evidence="7">
    <location>
        <begin position="138"/>
        <end position="455"/>
    </location>
</feature>
<comment type="caution">
    <text evidence="8">The sequence shown here is derived from an EMBL/GenBank/DDBJ whole genome shotgun (WGS) entry which is preliminary data.</text>
</comment>
<comment type="catalytic activity">
    <reaction evidence="5">
        <text>a quinone + NADH + 5 H(+)(in) = a quinol + NAD(+) + 4 H(+)(out)</text>
        <dbReference type="Rhea" id="RHEA:57888"/>
        <dbReference type="ChEBI" id="CHEBI:15378"/>
        <dbReference type="ChEBI" id="CHEBI:24646"/>
        <dbReference type="ChEBI" id="CHEBI:57540"/>
        <dbReference type="ChEBI" id="CHEBI:57945"/>
        <dbReference type="ChEBI" id="CHEBI:132124"/>
    </reaction>
</comment>
<evidence type="ECO:0000256" key="5">
    <source>
        <dbReference type="HAMAP-Rule" id="MF_00445"/>
    </source>
</evidence>
<keyword evidence="5" id="KW-0813">Transport</keyword>
<dbReference type="InterPro" id="IPR010096">
    <property type="entry name" value="NADH-Q_OxRdtase_suN/2"/>
</dbReference>
<keyword evidence="5" id="KW-0830">Ubiquinone</keyword>
<protein>
    <recommendedName>
        <fullName evidence="5">NADH-quinone oxidoreductase subunit N</fullName>
        <ecNumber evidence="5">7.1.1.-</ecNumber>
    </recommendedName>
    <alternativeName>
        <fullName evidence="5">NADH dehydrogenase I subunit N</fullName>
    </alternativeName>
    <alternativeName>
        <fullName evidence="5">NDH-1 subunit N</fullName>
    </alternativeName>
</protein>
<comment type="subunit">
    <text evidence="5">NDH-1 is composed of 14 different subunits. Subunits NuoA, H, J, K, L, M, N constitute the membrane sector of the complex.</text>
</comment>
<evidence type="ECO:0000259" key="7">
    <source>
        <dbReference type="Pfam" id="PF00361"/>
    </source>
</evidence>
<gene>
    <name evidence="5" type="primary">nuoN</name>
    <name evidence="8" type="ORF">M2350_002663</name>
</gene>
<name>A0ABT2EQJ1_9BACT</name>
<feature type="transmembrane region" description="Helical" evidence="5">
    <location>
        <begin position="405"/>
        <end position="428"/>
    </location>
</feature>
<comment type="similarity">
    <text evidence="5">Belongs to the complex I subunit 2 family.</text>
</comment>
<keyword evidence="5" id="KW-0520">NAD</keyword>
<proteinExistence type="inferred from homology"/>
<organism evidence="8 9">
    <name type="scientific">Candidatus Fervidibacter sacchari</name>
    <dbReference type="NCBI Taxonomy" id="1448929"/>
    <lineage>
        <taxon>Bacteria</taxon>
        <taxon>Candidatus Fervidibacterota</taxon>
        <taxon>Candidatus Fervidibacter</taxon>
    </lineage>
</organism>
<feature type="transmembrane region" description="Helical" evidence="5">
    <location>
        <begin position="175"/>
        <end position="197"/>
    </location>
</feature>
<evidence type="ECO:0000256" key="2">
    <source>
        <dbReference type="ARBA" id="ARBA00022692"/>
    </source>
</evidence>
<keyword evidence="3 5" id="KW-1133">Transmembrane helix</keyword>
<evidence type="ECO:0000256" key="1">
    <source>
        <dbReference type="ARBA" id="ARBA00004127"/>
    </source>
</evidence>
<keyword evidence="5" id="KW-1278">Translocase</keyword>
<feature type="transmembrane region" description="Helical" evidence="5">
    <location>
        <begin position="217"/>
        <end position="239"/>
    </location>
</feature>
<dbReference type="Pfam" id="PF00361">
    <property type="entry name" value="Proton_antipo_M"/>
    <property type="match status" value="1"/>
</dbReference>
<comment type="function">
    <text evidence="5">NDH-1 shuttles electrons from NADH, via FMN and iron-sulfur (Fe-S) centers, to quinones in the respiratory chain. The immediate electron acceptor for the enzyme in this species is believed to be ubiquinone. Couples the redox reaction to proton translocation (for every two electrons transferred, four hydrogen ions are translocated across the cytoplasmic membrane), and thus conserves the redox energy in a proton gradient.</text>
</comment>
<feature type="transmembrane region" description="Helical" evidence="5">
    <location>
        <begin position="15"/>
        <end position="32"/>
    </location>
</feature>
<evidence type="ECO:0000256" key="3">
    <source>
        <dbReference type="ARBA" id="ARBA00022989"/>
    </source>
</evidence>
<dbReference type="Proteomes" id="UP001204798">
    <property type="component" value="Unassembled WGS sequence"/>
</dbReference>
<keyword evidence="5" id="KW-0874">Quinone</keyword>
<feature type="transmembrane region" description="Helical" evidence="5">
    <location>
        <begin position="440"/>
        <end position="460"/>
    </location>
</feature>
<reference evidence="8 9" key="1">
    <citation type="submission" date="2022-08" db="EMBL/GenBank/DDBJ databases">
        <title>Bacterial and archaeal communities from various locations to study Microbial Dark Matter (Phase II).</title>
        <authorList>
            <person name="Stepanauskas R."/>
        </authorList>
    </citation>
    <scope>NUCLEOTIDE SEQUENCE [LARGE SCALE GENOMIC DNA]</scope>
    <source>
        <strain evidence="8 9">PD1</strain>
    </source>
</reference>
<feature type="transmembrane region" description="Helical" evidence="5">
    <location>
        <begin position="144"/>
        <end position="163"/>
    </location>
</feature>
<feature type="transmembrane region" description="Helical" evidence="5">
    <location>
        <begin position="320"/>
        <end position="340"/>
    </location>
</feature>
<feature type="transmembrane region" description="Helical" evidence="5">
    <location>
        <begin position="39"/>
        <end position="59"/>
    </location>
</feature>
<dbReference type="EC" id="7.1.1.-" evidence="5"/>
<accession>A0ABT2EQJ1</accession>
<dbReference type="PANTHER" id="PTHR22773">
    <property type="entry name" value="NADH DEHYDROGENASE"/>
    <property type="match status" value="1"/>
</dbReference>
<evidence type="ECO:0000313" key="9">
    <source>
        <dbReference type="Proteomes" id="UP001204798"/>
    </source>
</evidence>
<keyword evidence="5" id="KW-1003">Cell membrane</keyword>
<feature type="transmembrane region" description="Helical" evidence="5">
    <location>
        <begin position="87"/>
        <end position="107"/>
    </location>
</feature>
<feature type="transmembrane region" description="Helical" evidence="5">
    <location>
        <begin position="294"/>
        <end position="313"/>
    </location>
</feature>
<feature type="transmembrane region" description="Helical" evidence="5">
    <location>
        <begin position="260"/>
        <end position="282"/>
    </location>
</feature>